<dbReference type="PROSITE" id="PS51387">
    <property type="entry name" value="FAD_PCMH"/>
    <property type="match status" value="1"/>
</dbReference>
<proteinExistence type="inferred from homology"/>
<dbReference type="Gene3D" id="3.30.465.10">
    <property type="match status" value="1"/>
</dbReference>
<dbReference type="Gene3D" id="3.30.70.2740">
    <property type="match status" value="1"/>
</dbReference>
<reference evidence="7 8" key="1">
    <citation type="submission" date="2020-01" db="EMBL/GenBank/DDBJ databases">
        <title>Whole-genome sequence of Heliobacterium undosum DSM 13378.</title>
        <authorList>
            <person name="Kyndt J.A."/>
            <person name="Meyer T.E."/>
        </authorList>
    </citation>
    <scope>NUCLEOTIDE SEQUENCE [LARGE SCALE GENOMIC DNA]</scope>
    <source>
        <strain evidence="7 8">DSM 13378</strain>
    </source>
</reference>
<dbReference type="InterPro" id="IPR036318">
    <property type="entry name" value="FAD-bd_PCMH-like_sf"/>
</dbReference>
<dbReference type="FunFam" id="3.30.70.2740:FF:000001">
    <property type="entry name" value="D-lactate dehydrogenase mitochondrial"/>
    <property type="match status" value="1"/>
</dbReference>
<evidence type="ECO:0000313" key="7">
    <source>
        <dbReference type="EMBL" id="MZP28369.1"/>
    </source>
</evidence>
<dbReference type="InterPro" id="IPR016164">
    <property type="entry name" value="FAD-linked_Oxase-like_C"/>
</dbReference>
<dbReference type="RefSeq" id="WP_161253676.1">
    <property type="nucleotide sequence ID" value="NZ_WXEY01000001.1"/>
</dbReference>
<sequence length="462" mass="49455">MSVQQAIREVEALLGKERVLTTVEDLACYSFDGTADAPSKRPDAVIMPKTTEEVQAIMRIASKYKTPVYPRGAGTNLSGGTIPIKGGLVVTFQMMNKILEVDAENLTATVQPGVIIASLNTAVAPYGLIYPPDPGTVSTATMAGSTAECSGGLRGLKYGVTKHYIMGLEVVLANGEKFRAGGKTVKNVTAYDLVKLFTGSEGTLGIITELIVKLIPAPEAKKSMLAIFSDLDDAGKTIAGIIAAKVIPATLEIMDKTTIETVEAFAKAGLPTDAEAVLLIEVDGIPEVVEKEAQAVVEVCKRFNGKVQVARDDAEREKLWAARRAALPALARKSPTTVLEDATVPRSRIPEMLRAIRAIAKKYDLLIGTFGHAGDGNLHPTILCDERNAEQMKRVHKAVDEIFRVAVDMGGTLSGEHGIGMAKMKYLEWELGATGVDVLRRIKEALDPDYLLNPGKMVAGRS</sequence>
<dbReference type="Pfam" id="PF02913">
    <property type="entry name" value="FAD-oxidase_C"/>
    <property type="match status" value="1"/>
</dbReference>
<comment type="similarity">
    <text evidence="2">Belongs to the FAD-binding oxidoreductase/transferase type 4 family.</text>
</comment>
<dbReference type="GO" id="GO:0071949">
    <property type="term" value="F:FAD binding"/>
    <property type="evidence" value="ECO:0007669"/>
    <property type="project" value="InterPro"/>
</dbReference>
<dbReference type="InterPro" id="IPR004113">
    <property type="entry name" value="FAD-bd_oxidored_4_C"/>
</dbReference>
<evidence type="ECO:0000313" key="8">
    <source>
        <dbReference type="Proteomes" id="UP000463470"/>
    </source>
</evidence>
<evidence type="ECO:0000256" key="3">
    <source>
        <dbReference type="ARBA" id="ARBA00022630"/>
    </source>
</evidence>
<name>A0A845L0E3_9FIRM</name>
<dbReference type="Pfam" id="PF01565">
    <property type="entry name" value="FAD_binding_4"/>
    <property type="match status" value="1"/>
</dbReference>
<comment type="caution">
    <text evidence="7">The sequence shown here is derived from an EMBL/GenBank/DDBJ whole genome shotgun (WGS) entry which is preliminary data.</text>
</comment>
<dbReference type="InterPro" id="IPR006094">
    <property type="entry name" value="Oxid_FAD_bind_N"/>
</dbReference>
<evidence type="ECO:0000256" key="2">
    <source>
        <dbReference type="ARBA" id="ARBA00008000"/>
    </source>
</evidence>
<dbReference type="SUPFAM" id="SSF56176">
    <property type="entry name" value="FAD-binding/transporter-associated domain-like"/>
    <property type="match status" value="1"/>
</dbReference>
<dbReference type="Proteomes" id="UP000463470">
    <property type="component" value="Unassembled WGS sequence"/>
</dbReference>
<keyword evidence="4" id="KW-0274">FAD</keyword>
<keyword evidence="8" id="KW-1185">Reference proteome</keyword>
<evidence type="ECO:0000256" key="5">
    <source>
        <dbReference type="ARBA" id="ARBA00023002"/>
    </source>
</evidence>
<feature type="domain" description="FAD-binding PCMH-type" evidence="6">
    <location>
        <begin position="38"/>
        <end position="217"/>
    </location>
</feature>
<dbReference type="InterPro" id="IPR016171">
    <property type="entry name" value="Vanillyl_alc_oxidase_C-sub2"/>
</dbReference>
<dbReference type="GO" id="GO:0016491">
    <property type="term" value="F:oxidoreductase activity"/>
    <property type="evidence" value="ECO:0007669"/>
    <property type="project" value="UniProtKB-KW"/>
</dbReference>
<dbReference type="AlphaFoldDB" id="A0A845L0E3"/>
<comment type="cofactor">
    <cofactor evidence="1">
        <name>FAD</name>
        <dbReference type="ChEBI" id="CHEBI:57692"/>
    </cofactor>
</comment>
<keyword evidence="5" id="KW-0560">Oxidoreductase</keyword>
<dbReference type="PANTHER" id="PTHR42934">
    <property type="entry name" value="GLYCOLATE OXIDASE SUBUNIT GLCD"/>
    <property type="match status" value="1"/>
</dbReference>
<dbReference type="InterPro" id="IPR051914">
    <property type="entry name" value="FAD-linked_OxidoTrans_Type4"/>
</dbReference>
<gene>
    <name evidence="7" type="ORF">GTO91_01360</name>
</gene>
<dbReference type="PANTHER" id="PTHR42934:SF2">
    <property type="entry name" value="GLYCOLATE OXIDASE SUBUNIT GLCD"/>
    <property type="match status" value="1"/>
</dbReference>
<dbReference type="SUPFAM" id="SSF55103">
    <property type="entry name" value="FAD-linked oxidases, C-terminal domain"/>
    <property type="match status" value="1"/>
</dbReference>
<evidence type="ECO:0000256" key="4">
    <source>
        <dbReference type="ARBA" id="ARBA00022827"/>
    </source>
</evidence>
<accession>A0A845L0E3</accession>
<dbReference type="Gene3D" id="1.10.45.10">
    <property type="entry name" value="Vanillyl-alcohol Oxidase, Chain A, domain 4"/>
    <property type="match status" value="1"/>
</dbReference>
<protein>
    <submittedName>
        <fullName evidence="7">FAD-binding protein</fullName>
    </submittedName>
</protein>
<dbReference type="OrthoDB" id="9767256at2"/>
<dbReference type="InterPro" id="IPR016166">
    <property type="entry name" value="FAD-bd_PCMH"/>
</dbReference>
<keyword evidence="3" id="KW-0285">Flavoprotein</keyword>
<evidence type="ECO:0000256" key="1">
    <source>
        <dbReference type="ARBA" id="ARBA00001974"/>
    </source>
</evidence>
<evidence type="ECO:0000259" key="6">
    <source>
        <dbReference type="PROSITE" id="PS51387"/>
    </source>
</evidence>
<organism evidence="7 8">
    <name type="scientific">Heliomicrobium undosum</name>
    <dbReference type="NCBI Taxonomy" id="121734"/>
    <lineage>
        <taxon>Bacteria</taxon>
        <taxon>Bacillati</taxon>
        <taxon>Bacillota</taxon>
        <taxon>Clostridia</taxon>
        <taxon>Eubacteriales</taxon>
        <taxon>Heliobacteriaceae</taxon>
        <taxon>Heliomicrobium</taxon>
    </lineage>
</organism>
<dbReference type="FunFam" id="1.10.45.10:FF:000001">
    <property type="entry name" value="D-lactate dehydrogenase mitochondrial"/>
    <property type="match status" value="1"/>
</dbReference>
<dbReference type="EMBL" id="WXEY01000001">
    <property type="protein sequence ID" value="MZP28369.1"/>
    <property type="molecule type" value="Genomic_DNA"/>
</dbReference>
<dbReference type="InterPro" id="IPR016169">
    <property type="entry name" value="FAD-bd_PCMH_sub2"/>
</dbReference>